<keyword evidence="2" id="KW-0472">Membrane</keyword>
<protein>
    <recommendedName>
        <fullName evidence="3">Piezo non-specific cation channel cap domain-containing protein</fullName>
    </recommendedName>
</protein>
<dbReference type="Pfam" id="PF12166">
    <property type="entry name" value="Piezo_cap"/>
    <property type="match status" value="1"/>
</dbReference>
<dbReference type="STRING" id="145388.A0A0D2MDP1"/>
<evidence type="ECO:0000256" key="1">
    <source>
        <dbReference type="SAM" id="MobiDB-lite"/>
    </source>
</evidence>
<feature type="region of interest" description="Disordered" evidence="1">
    <location>
        <begin position="17"/>
        <end position="134"/>
    </location>
</feature>
<dbReference type="PANTHER" id="PTHR13167:SF25">
    <property type="entry name" value="PIEZO-TYPE MECHANOSENSITIVE ION CHANNEL COMPONENT"/>
    <property type="match status" value="1"/>
</dbReference>
<dbReference type="GO" id="GO:0005261">
    <property type="term" value="F:monoatomic cation channel activity"/>
    <property type="evidence" value="ECO:0007669"/>
    <property type="project" value="TreeGrafter"/>
</dbReference>
<dbReference type="PANTHER" id="PTHR13167">
    <property type="entry name" value="PIEZO-TYPE MECHANOSENSITIVE ION CHANNEL COMPONENT"/>
    <property type="match status" value="1"/>
</dbReference>
<feature type="domain" description="Piezo non-specific cation channel cap" evidence="3">
    <location>
        <begin position="154"/>
        <end position="258"/>
    </location>
</feature>
<dbReference type="KEGG" id="mng:MNEG_9095"/>
<keyword evidence="2" id="KW-1133">Transmembrane helix</keyword>
<dbReference type="GO" id="GO:0071260">
    <property type="term" value="P:cellular response to mechanical stimulus"/>
    <property type="evidence" value="ECO:0007669"/>
    <property type="project" value="TreeGrafter"/>
</dbReference>
<dbReference type="InterPro" id="IPR031334">
    <property type="entry name" value="Piezo_cap_dom"/>
</dbReference>
<feature type="region of interest" description="Disordered" evidence="1">
    <location>
        <begin position="256"/>
        <end position="277"/>
    </location>
</feature>
<evidence type="ECO:0000313" key="4">
    <source>
        <dbReference type="EMBL" id="KIY98866.1"/>
    </source>
</evidence>
<evidence type="ECO:0000259" key="3">
    <source>
        <dbReference type="Pfam" id="PF12166"/>
    </source>
</evidence>
<feature type="compositionally biased region" description="Low complexity" evidence="1">
    <location>
        <begin position="81"/>
        <end position="92"/>
    </location>
</feature>
<keyword evidence="2" id="KW-0812">Transmembrane</keyword>
<evidence type="ECO:0000313" key="5">
    <source>
        <dbReference type="Proteomes" id="UP000054498"/>
    </source>
</evidence>
<dbReference type="EMBL" id="KK102036">
    <property type="protein sequence ID" value="KIY98866.1"/>
    <property type="molecule type" value="Genomic_DNA"/>
</dbReference>
<dbReference type="GO" id="GO:0016020">
    <property type="term" value="C:membrane"/>
    <property type="evidence" value="ECO:0007669"/>
    <property type="project" value="InterPro"/>
</dbReference>
<proteinExistence type="predicted"/>
<feature type="compositionally biased region" description="Low complexity" evidence="1">
    <location>
        <begin position="28"/>
        <end position="39"/>
    </location>
</feature>
<dbReference type="InterPro" id="IPR027272">
    <property type="entry name" value="Piezo"/>
</dbReference>
<name>A0A0D2MDP1_9CHLO</name>
<dbReference type="GO" id="GO:0042391">
    <property type="term" value="P:regulation of membrane potential"/>
    <property type="evidence" value="ECO:0007669"/>
    <property type="project" value="TreeGrafter"/>
</dbReference>
<dbReference type="AlphaFoldDB" id="A0A0D2MDP1"/>
<dbReference type="RefSeq" id="XP_013897886.1">
    <property type="nucleotide sequence ID" value="XM_014042432.1"/>
</dbReference>
<reference evidence="4 5" key="1">
    <citation type="journal article" date="2013" name="BMC Genomics">
        <title>Reconstruction of the lipid metabolism for the microalga Monoraphidium neglectum from its genome sequence reveals characteristics suitable for biofuel production.</title>
        <authorList>
            <person name="Bogen C."/>
            <person name="Al-Dilaimi A."/>
            <person name="Albersmeier A."/>
            <person name="Wichmann J."/>
            <person name="Grundmann M."/>
            <person name="Rupp O."/>
            <person name="Lauersen K.J."/>
            <person name="Blifernez-Klassen O."/>
            <person name="Kalinowski J."/>
            <person name="Goesmann A."/>
            <person name="Mussgnug J.H."/>
            <person name="Kruse O."/>
        </authorList>
    </citation>
    <scope>NUCLEOTIDE SEQUENCE [LARGE SCALE GENOMIC DNA]</scope>
    <source>
        <strain evidence="4 5">SAG 48.87</strain>
    </source>
</reference>
<evidence type="ECO:0000256" key="2">
    <source>
        <dbReference type="SAM" id="Phobius"/>
    </source>
</evidence>
<dbReference type="GO" id="GO:0050982">
    <property type="term" value="P:detection of mechanical stimulus"/>
    <property type="evidence" value="ECO:0007669"/>
    <property type="project" value="TreeGrafter"/>
</dbReference>
<accession>A0A0D2MDP1</accession>
<dbReference type="GO" id="GO:0008381">
    <property type="term" value="F:mechanosensitive monoatomic ion channel activity"/>
    <property type="evidence" value="ECO:0007669"/>
    <property type="project" value="InterPro"/>
</dbReference>
<feature type="compositionally biased region" description="Gly residues" evidence="1">
    <location>
        <begin position="40"/>
        <end position="57"/>
    </location>
</feature>
<keyword evidence="5" id="KW-1185">Reference proteome</keyword>
<dbReference type="OrthoDB" id="303066at2759"/>
<sequence length="277" mass="28205">MSLDDAVGLSVGCTVSVESSGRAPNGSEPPAAAARAPGGYHYGRGGGGGGEDTGGGDTWWRFECGPIWEDAEGQDSGGGSTKSSSSSSSSSSAPVAQAAAGPTKPGPNAAAADAAPDGPARPASGAPRLQAGAAAAAPRAEPGLPLAACGPFVRGPPLVVVLERVQSGLLGAALSSIGITGLYISFVFALGRFLRLSFSNIRQRIPYEEFGSTRRVLAMVQDIYLARAEGELELEEELYTALIKVYKSPALLQELTRPGDDDLPRPRGGGGGKRKRL</sequence>
<dbReference type="GeneID" id="25741970"/>
<gene>
    <name evidence="4" type="ORF">MNEG_9095</name>
</gene>
<feature type="transmembrane region" description="Helical" evidence="2">
    <location>
        <begin position="169"/>
        <end position="194"/>
    </location>
</feature>
<feature type="compositionally biased region" description="Low complexity" evidence="1">
    <location>
        <begin position="106"/>
        <end position="134"/>
    </location>
</feature>
<dbReference type="Proteomes" id="UP000054498">
    <property type="component" value="Unassembled WGS sequence"/>
</dbReference>
<organism evidence="4 5">
    <name type="scientific">Monoraphidium neglectum</name>
    <dbReference type="NCBI Taxonomy" id="145388"/>
    <lineage>
        <taxon>Eukaryota</taxon>
        <taxon>Viridiplantae</taxon>
        <taxon>Chlorophyta</taxon>
        <taxon>core chlorophytes</taxon>
        <taxon>Chlorophyceae</taxon>
        <taxon>CS clade</taxon>
        <taxon>Sphaeropleales</taxon>
        <taxon>Selenastraceae</taxon>
        <taxon>Monoraphidium</taxon>
    </lineage>
</organism>